<sequence length="1204" mass="136165">MAIVAEAFLSASIEVLLDRIVSADVRRFINGKKLEATLLNKLKPTLMSVKAVLDDAEDKQITSPNVKSWIDELKDAVYDAEDLLDEISTEALRNKIESEYQTTTRNQVSGIFSCFNPFKDGMQSKLEEILGRLEYIVSLKDTLKLEGISRVEKEYRRSRATSSLVDESGVYGRDGEKEDIMELLHRQNLSADDKVDVIPIVGMGGLGKTTLARLIYNDQKVAEWFELKAWVCVSEESDPFKVTKAILQELPGGYDDSQSLNQLQLKLSHKLSGKKFLLVLDDVWNLRSTDWDELRIPFSFGAQNSKIVVTTRDESVASIMKTELFAKHAFVGTIPSMHPDLMAIGKAIVKICDGLPLAAKTLGGLLRCNLDAAKWNKILHSNFWDLPNDILPALKLSYYYLPSHLKRCFVYCSIFPKDYEFEKEQLIRLWMAEGLLELPNDHGDVEERGDDYFEDIRLRSFFQQSNGKKSSFVMHDLISDLAKSIAGGFICRLEDSDGSCEIIERTRHLSNSLPKAKRLRAFLNVKSSSYCYVSNVLMNDLLMKSSLRLLSLAGYKNINDLPEDIGSLKHLRNLNLSGTSITRLPNSLCTLYNLQALTLHGCSDLVKLPRYIERLINMLYLDIRGTKLTKMPKEMGKLKDIRILTDFVLGDQTGSSFNELGKLKHLRGKLAISRLKNVVNAWDAKDTKLKDKVNLEELKLTWDEYDDTDGDSKHDREVLEQLEPNTNLKHLVIRSYKGRRFPEWVGHFSFSNIVSLELVDCKFCISLSSLGQLSSLKSLSISGFSEVVMVGEEFYSNGQASTKPFGSLEILVFEEMAGWEEWLCRSDEVFSLLQELRIRDCPKLIKNIPKHLPSLKKLFEPFPCGLRELGIEGSNMNGSILEQMLQHCTHLDKLTILNCSDIRSLPQGSVSTTLKKLRINQCKAFDHSKTFLYTSLESLEIRDMKCGQLESFPLGWFPMVKDVKISGCEELKFISAALEGSHHRHLTCLDSLEIGFCQNLISFQIEDGLVVTNLTQLVLRNCKSLKSLPEQMHSVCPSLKFLEIGDCPEIERVPKEGLPSKLKVIAISRSDKLIESLIRKRQWSLHTFPSLTAFGISGSEIEMECFPDEHLLPSSLTSIWISGLPNLKSLEYKGLQHLTSLCDLNIYNCPKLQSMPPNMLPPSLSCLSICGCPLLEKRCKKEKGKDWANISHIPIIHIDEEVII</sequence>
<name>A0A5D2CR22_GOSDA</name>
<feature type="domain" description="NB-ARC" evidence="6">
    <location>
        <begin position="187"/>
        <end position="323"/>
    </location>
</feature>
<dbReference type="FunFam" id="1.10.10.10:FF:000322">
    <property type="entry name" value="Probable disease resistance protein At1g63360"/>
    <property type="match status" value="1"/>
</dbReference>
<protein>
    <submittedName>
        <fullName evidence="10">Uncharacterized protein</fullName>
    </submittedName>
</protein>
<dbReference type="Pfam" id="PF00931">
    <property type="entry name" value="NB-ARC"/>
    <property type="match status" value="1"/>
</dbReference>
<dbReference type="InterPro" id="IPR058922">
    <property type="entry name" value="WHD_DRP"/>
</dbReference>
<dbReference type="InterPro" id="IPR032675">
    <property type="entry name" value="LRR_dom_sf"/>
</dbReference>
<evidence type="ECO:0000256" key="2">
    <source>
        <dbReference type="ARBA" id="ARBA00022737"/>
    </source>
</evidence>
<dbReference type="Gene3D" id="3.80.10.10">
    <property type="entry name" value="Ribonuclease Inhibitor"/>
    <property type="match status" value="2"/>
</dbReference>
<evidence type="ECO:0000313" key="10">
    <source>
        <dbReference type="EMBL" id="TYG70675.1"/>
    </source>
</evidence>
<dbReference type="Pfam" id="PF25019">
    <property type="entry name" value="LRR_R13L1-DRL21"/>
    <property type="match status" value="1"/>
</dbReference>
<dbReference type="InterPro" id="IPR027417">
    <property type="entry name" value="P-loop_NTPase"/>
</dbReference>
<dbReference type="GO" id="GO:0051707">
    <property type="term" value="P:response to other organism"/>
    <property type="evidence" value="ECO:0007669"/>
    <property type="project" value="UniProtKB-ARBA"/>
</dbReference>
<dbReference type="Proteomes" id="UP000323506">
    <property type="component" value="Chromosome D05"/>
</dbReference>
<dbReference type="EMBL" id="CM017705">
    <property type="protein sequence ID" value="TYG70675.1"/>
    <property type="molecule type" value="Genomic_DNA"/>
</dbReference>
<dbReference type="PANTHER" id="PTHR36766">
    <property type="entry name" value="PLANT BROAD-SPECTRUM MILDEW RESISTANCE PROTEIN RPW8"/>
    <property type="match status" value="1"/>
</dbReference>
<evidence type="ECO:0000256" key="3">
    <source>
        <dbReference type="ARBA" id="ARBA00022741"/>
    </source>
</evidence>
<dbReference type="PRINTS" id="PR00364">
    <property type="entry name" value="DISEASERSIST"/>
</dbReference>
<dbReference type="GO" id="GO:0043531">
    <property type="term" value="F:ADP binding"/>
    <property type="evidence" value="ECO:0007669"/>
    <property type="project" value="InterPro"/>
</dbReference>
<feature type="domain" description="Disease resistance protein winged helix" evidence="8">
    <location>
        <begin position="414"/>
        <end position="482"/>
    </location>
</feature>
<keyword evidence="11" id="KW-1185">Reference proteome</keyword>
<evidence type="ECO:0000259" key="7">
    <source>
        <dbReference type="Pfam" id="PF18052"/>
    </source>
</evidence>
<gene>
    <name evidence="10" type="ORF">ES288_D05G332600v1</name>
</gene>
<evidence type="ECO:0000313" key="11">
    <source>
        <dbReference type="Proteomes" id="UP000323506"/>
    </source>
</evidence>
<organism evidence="10 11">
    <name type="scientific">Gossypium darwinii</name>
    <name type="common">Darwin's cotton</name>
    <name type="synonym">Gossypium barbadense var. darwinii</name>
    <dbReference type="NCBI Taxonomy" id="34276"/>
    <lineage>
        <taxon>Eukaryota</taxon>
        <taxon>Viridiplantae</taxon>
        <taxon>Streptophyta</taxon>
        <taxon>Embryophyta</taxon>
        <taxon>Tracheophyta</taxon>
        <taxon>Spermatophyta</taxon>
        <taxon>Magnoliopsida</taxon>
        <taxon>eudicotyledons</taxon>
        <taxon>Gunneridae</taxon>
        <taxon>Pentapetalae</taxon>
        <taxon>rosids</taxon>
        <taxon>malvids</taxon>
        <taxon>Malvales</taxon>
        <taxon>Malvaceae</taxon>
        <taxon>Malvoideae</taxon>
        <taxon>Gossypium</taxon>
    </lineage>
</organism>
<dbReference type="SUPFAM" id="SSF52058">
    <property type="entry name" value="L domain-like"/>
    <property type="match status" value="2"/>
</dbReference>
<dbReference type="GO" id="GO:0006952">
    <property type="term" value="P:defense response"/>
    <property type="evidence" value="ECO:0007669"/>
    <property type="project" value="UniProtKB-KW"/>
</dbReference>
<dbReference type="InterPro" id="IPR056789">
    <property type="entry name" value="LRR_R13L1-DRL21"/>
</dbReference>
<dbReference type="Gene3D" id="3.40.50.300">
    <property type="entry name" value="P-loop containing nucleotide triphosphate hydrolases"/>
    <property type="match status" value="1"/>
</dbReference>
<dbReference type="Gene3D" id="1.10.10.10">
    <property type="entry name" value="Winged helix-like DNA-binding domain superfamily/Winged helix DNA-binding domain"/>
    <property type="match status" value="1"/>
</dbReference>
<keyword evidence="3" id="KW-0547">Nucleotide-binding</keyword>
<dbReference type="PANTHER" id="PTHR36766:SF40">
    <property type="entry name" value="DISEASE RESISTANCE PROTEIN RGA3"/>
    <property type="match status" value="1"/>
</dbReference>
<keyword evidence="4" id="KW-0611">Plant defense</keyword>
<proteinExistence type="predicted"/>
<evidence type="ECO:0000256" key="4">
    <source>
        <dbReference type="ARBA" id="ARBA00022821"/>
    </source>
</evidence>
<keyword evidence="5" id="KW-0067">ATP-binding</keyword>
<evidence type="ECO:0000259" key="6">
    <source>
        <dbReference type="Pfam" id="PF00931"/>
    </source>
</evidence>
<dbReference type="AlphaFoldDB" id="A0A5D2CR22"/>
<evidence type="ECO:0000259" key="8">
    <source>
        <dbReference type="Pfam" id="PF23559"/>
    </source>
</evidence>
<dbReference type="Pfam" id="PF23559">
    <property type="entry name" value="WHD_DRP"/>
    <property type="match status" value="1"/>
</dbReference>
<dbReference type="FunFam" id="3.40.50.300:FF:001091">
    <property type="entry name" value="Probable disease resistance protein At1g61300"/>
    <property type="match status" value="1"/>
</dbReference>
<dbReference type="InterPro" id="IPR036388">
    <property type="entry name" value="WH-like_DNA-bd_sf"/>
</dbReference>
<evidence type="ECO:0000256" key="5">
    <source>
        <dbReference type="ARBA" id="ARBA00022840"/>
    </source>
</evidence>
<evidence type="ECO:0000256" key="1">
    <source>
        <dbReference type="ARBA" id="ARBA00022614"/>
    </source>
</evidence>
<accession>A0A5D2CR22</accession>
<dbReference type="SUPFAM" id="SSF52540">
    <property type="entry name" value="P-loop containing nucleoside triphosphate hydrolases"/>
    <property type="match status" value="1"/>
</dbReference>
<dbReference type="Gene3D" id="1.10.8.430">
    <property type="entry name" value="Helical domain of apoptotic protease-activating factors"/>
    <property type="match status" value="1"/>
</dbReference>
<feature type="domain" description="Disease resistance N-terminal" evidence="7">
    <location>
        <begin position="36"/>
        <end position="99"/>
    </location>
</feature>
<dbReference type="InterPro" id="IPR041118">
    <property type="entry name" value="Rx_N"/>
</dbReference>
<evidence type="ECO:0000259" key="9">
    <source>
        <dbReference type="Pfam" id="PF25019"/>
    </source>
</evidence>
<dbReference type="Gene3D" id="1.20.5.4130">
    <property type="match status" value="1"/>
</dbReference>
<dbReference type="InterPro" id="IPR002182">
    <property type="entry name" value="NB-ARC"/>
</dbReference>
<keyword evidence="1" id="KW-0433">Leucine-rich repeat</keyword>
<dbReference type="Pfam" id="PF18052">
    <property type="entry name" value="Rx_N"/>
    <property type="match status" value="1"/>
</dbReference>
<reference evidence="10 11" key="1">
    <citation type="submission" date="2019-06" db="EMBL/GenBank/DDBJ databases">
        <title>WGS assembly of Gossypium darwinii.</title>
        <authorList>
            <person name="Chen Z.J."/>
            <person name="Sreedasyam A."/>
            <person name="Ando A."/>
            <person name="Song Q."/>
            <person name="De L."/>
            <person name="Hulse-Kemp A."/>
            <person name="Ding M."/>
            <person name="Ye W."/>
            <person name="Kirkbride R."/>
            <person name="Jenkins J."/>
            <person name="Plott C."/>
            <person name="Lovell J."/>
            <person name="Lin Y.-M."/>
            <person name="Vaughn R."/>
            <person name="Liu B."/>
            <person name="Li W."/>
            <person name="Simpson S."/>
            <person name="Scheffler B."/>
            <person name="Saski C."/>
            <person name="Grover C."/>
            <person name="Hu G."/>
            <person name="Conover J."/>
            <person name="Carlson J."/>
            <person name="Shu S."/>
            <person name="Boston L."/>
            <person name="Williams M."/>
            <person name="Peterson D."/>
            <person name="Mcgee K."/>
            <person name="Jones D."/>
            <person name="Wendel J."/>
            <person name="Stelly D."/>
            <person name="Grimwood J."/>
            <person name="Schmutz J."/>
        </authorList>
    </citation>
    <scope>NUCLEOTIDE SEQUENCE [LARGE SCALE GENOMIC DNA]</scope>
    <source>
        <strain evidence="10">1808015.09</strain>
    </source>
</reference>
<dbReference type="InterPro" id="IPR042197">
    <property type="entry name" value="Apaf_helical"/>
</dbReference>
<feature type="domain" description="R13L1/DRL21-like LRR repeat region" evidence="9">
    <location>
        <begin position="658"/>
        <end position="783"/>
    </location>
</feature>
<keyword evidence="2" id="KW-0677">Repeat</keyword>
<dbReference type="GO" id="GO:0005524">
    <property type="term" value="F:ATP binding"/>
    <property type="evidence" value="ECO:0007669"/>
    <property type="project" value="UniProtKB-KW"/>
</dbReference>